<name>A0A806JZF5_9BACT</name>
<sequence length="183" mass="20455">MDARRIESIAKAVVAEYDREFNDGAIKTLERRIAKIDLDIQNAVNVLIDSGSRAMLAATEKCVEELSAQKADMEIDLSKLRVANGIRYTAEDVGEWLRQFCSGDLMDPEFRRRVIDVFINSVYLYDDKIVIFYNMRDSRQVSYIDVADALDGEAEGCYDEPPGGGGGVRISSPAAYQGQSLRQ</sequence>
<reference evidence="3" key="1">
    <citation type="submission" date="2012-03" db="EMBL/GenBank/DDBJ databases">
        <title>Functional metagenomics reveals considerable lignocellulase gene clusters in the gut microbiome of a wood-feeding higher termite.</title>
        <authorList>
            <person name="Liu N."/>
        </authorList>
    </citation>
    <scope>NUCLEOTIDE SEQUENCE</scope>
</reference>
<dbReference type="EMBL" id="JQ844200">
    <property type="protein sequence ID" value="AGS52538.1"/>
    <property type="molecule type" value="Genomic_DNA"/>
</dbReference>
<evidence type="ECO:0000313" key="3">
    <source>
        <dbReference type="EMBL" id="AGS52538.1"/>
    </source>
</evidence>
<feature type="region of interest" description="Disordered" evidence="2">
    <location>
        <begin position="155"/>
        <end position="183"/>
    </location>
</feature>
<evidence type="ECO:0000256" key="1">
    <source>
        <dbReference type="SAM" id="Coils"/>
    </source>
</evidence>
<accession>A0A806JZF5</accession>
<keyword evidence="1" id="KW-0175">Coiled coil</keyword>
<dbReference type="AlphaFoldDB" id="A0A806JZF5"/>
<organism evidence="3">
    <name type="scientific">uncultured bacterium contig00005</name>
    <dbReference type="NCBI Taxonomy" id="1181497"/>
    <lineage>
        <taxon>Bacteria</taxon>
        <taxon>environmental samples</taxon>
    </lineage>
</organism>
<evidence type="ECO:0000256" key="2">
    <source>
        <dbReference type="SAM" id="MobiDB-lite"/>
    </source>
</evidence>
<feature type="coiled-coil region" evidence="1">
    <location>
        <begin position="26"/>
        <end position="83"/>
    </location>
</feature>
<protein>
    <submittedName>
        <fullName evidence="3">Uncharacterized protein</fullName>
    </submittedName>
</protein>
<proteinExistence type="predicted"/>